<comment type="caution">
    <text evidence="2">The sequence shown here is derived from an EMBL/GenBank/DDBJ whole genome shotgun (WGS) entry which is preliminary data.</text>
</comment>
<dbReference type="SUPFAM" id="SSF55729">
    <property type="entry name" value="Acyl-CoA N-acyltransferases (Nat)"/>
    <property type="match status" value="1"/>
</dbReference>
<reference evidence="2 3" key="1">
    <citation type="journal article" date="2019" name="Int. J. Syst. Evol. Microbiol.">
        <title>The Global Catalogue of Microorganisms (GCM) 10K type strain sequencing project: providing services to taxonomists for standard genome sequencing and annotation.</title>
        <authorList>
            <consortium name="The Broad Institute Genomics Platform"/>
            <consortium name="The Broad Institute Genome Sequencing Center for Infectious Disease"/>
            <person name="Wu L."/>
            <person name="Ma J."/>
        </authorList>
    </citation>
    <scope>NUCLEOTIDE SEQUENCE [LARGE SCALE GENOMIC DNA]</scope>
    <source>
        <strain evidence="2 3">JCM 13476</strain>
    </source>
</reference>
<proteinExistence type="predicted"/>
<evidence type="ECO:0000259" key="1">
    <source>
        <dbReference type="PROSITE" id="PS51729"/>
    </source>
</evidence>
<dbReference type="InterPro" id="IPR016181">
    <property type="entry name" value="Acyl_CoA_acyltransferase"/>
</dbReference>
<dbReference type="InterPro" id="IPR031165">
    <property type="entry name" value="GNAT_YJDJ"/>
</dbReference>
<protein>
    <recommendedName>
        <fullName evidence="1">N-acetyltransferase domain-containing protein</fullName>
    </recommendedName>
</protein>
<dbReference type="Gene3D" id="3.40.630.30">
    <property type="match status" value="1"/>
</dbReference>
<feature type="domain" description="N-acetyltransferase" evidence="1">
    <location>
        <begin position="4"/>
        <end position="94"/>
    </location>
</feature>
<evidence type="ECO:0000313" key="3">
    <source>
        <dbReference type="Proteomes" id="UP001500791"/>
    </source>
</evidence>
<sequence>MDLRDVVSEHRYEQDFADGEGQVRIVFADYAVRGDTRVLLHVEADPALRGTGASGRFMQALAEHARAQGLKLYPQCGYARTWLQRHPEYRDVSSFN</sequence>
<accession>A0ABN0Y648</accession>
<name>A0ABN0Y648_9CAUL</name>
<keyword evidence="3" id="KW-1185">Reference proteome</keyword>
<dbReference type="EMBL" id="BAAAEJ010000003">
    <property type="protein sequence ID" value="GAA0384417.1"/>
    <property type="molecule type" value="Genomic_DNA"/>
</dbReference>
<gene>
    <name evidence="2" type="ORF">GCM10009093_09190</name>
</gene>
<dbReference type="PROSITE" id="PS51729">
    <property type="entry name" value="GNAT_YJDJ"/>
    <property type="match status" value="1"/>
</dbReference>
<organism evidence="2 3">
    <name type="scientific">Brevundimonas terrae</name>
    <dbReference type="NCBI Taxonomy" id="363631"/>
    <lineage>
        <taxon>Bacteria</taxon>
        <taxon>Pseudomonadati</taxon>
        <taxon>Pseudomonadota</taxon>
        <taxon>Alphaproteobacteria</taxon>
        <taxon>Caulobacterales</taxon>
        <taxon>Caulobacteraceae</taxon>
        <taxon>Brevundimonas</taxon>
    </lineage>
</organism>
<dbReference type="Proteomes" id="UP001500791">
    <property type="component" value="Unassembled WGS sequence"/>
</dbReference>
<dbReference type="RefSeq" id="WP_167174540.1">
    <property type="nucleotide sequence ID" value="NZ_BAAAEJ010000003.1"/>
</dbReference>
<dbReference type="Pfam" id="PF14542">
    <property type="entry name" value="Acetyltransf_CG"/>
    <property type="match status" value="1"/>
</dbReference>
<evidence type="ECO:0000313" key="2">
    <source>
        <dbReference type="EMBL" id="GAA0384417.1"/>
    </source>
</evidence>